<keyword evidence="3" id="KW-1185">Reference proteome</keyword>
<accession>A0A0C3E7Y7</accession>
<dbReference type="AlphaFoldDB" id="A0A0C3E7Y7"/>
<reference evidence="2 3" key="1">
    <citation type="submission" date="2014-04" db="EMBL/GenBank/DDBJ databases">
        <authorList>
            <consortium name="DOE Joint Genome Institute"/>
            <person name="Kuo A."/>
            <person name="Kohler A."/>
            <person name="Nagy L.G."/>
            <person name="Floudas D."/>
            <person name="Copeland A."/>
            <person name="Barry K.W."/>
            <person name="Cichocki N."/>
            <person name="Veneault-Fourrey C."/>
            <person name="LaButti K."/>
            <person name="Lindquist E.A."/>
            <person name="Lipzen A."/>
            <person name="Lundell T."/>
            <person name="Morin E."/>
            <person name="Murat C."/>
            <person name="Sun H."/>
            <person name="Tunlid A."/>
            <person name="Henrissat B."/>
            <person name="Grigoriev I.V."/>
            <person name="Hibbett D.S."/>
            <person name="Martin F."/>
            <person name="Nordberg H.P."/>
            <person name="Cantor M.N."/>
            <person name="Hua S.X."/>
        </authorList>
    </citation>
    <scope>NUCLEOTIDE SEQUENCE [LARGE SCALE GENOMIC DNA]</scope>
    <source>
        <strain evidence="2 3">Foug A</strain>
    </source>
</reference>
<keyword evidence="1" id="KW-0812">Transmembrane</keyword>
<keyword evidence="1" id="KW-0472">Membrane</keyword>
<dbReference type="EMBL" id="KN822028">
    <property type="protein sequence ID" value="KIM64524.1"/>
    <property type="molecule type" value="Genomic_DNA"/>
</dbReference>
<evidence type="ECO:0000256" key="1">
    <source>
        <dbReference type="SAM" id="Phobius"/>
    </source>
</evidence>
<evidence type="ECO:0000313" key="3">
    <source>
        <dbReference type="Proteomes" id="UP000053989"/>
    </source>
</evidence>
<protein>
    <submittedName>
        <fullName evidence="2">Uncharacterized protein</fullName>
    </submittedName>
</protein>
<reference evidence="3" key="2">
    <citation type="submission" date="2015-01" db="EMBL/GenBank/DDBJ databases">
        <title>Evolutionary Origins and Diversification of the Mycorrhizal Mutualists.</title>
        <authorList>
            <consortium name="DOE Joint Genome Institute"/>
            <consortium name="Mycorrhizal Genomics Consortium"/>
            <person name="Kohler A."/>
            <person name="Kuo A."/>
            <person name="Nagy L.G."/>
            <person name="Floudas D."/>
            <person name="Copeland A."/>
            <person name="Barry K.W."/>
            <person name="Cichocki N."/>
            <person name="Veneault-Fourrey C."/>
            <person name="LaButti K."/>
            <person name="Lindquist E.A."/>
            <person name="Lipzen A."/>
            <person name="Lundell T."/>
            <person name="Morin E."/>
            <person name="Murat C."/>
            <person name="Riley R."/>
            <person name="Ohm R."/>
            <person name="Sun H."/>
            <person name="Tunlid A."/>
            <person name="Henrissat B."/>
            <person name="Grigoriev I.V."/>
            <person name="Hibbett D.S."/>
            <person name="Martin F."/>
        </authorList>
    </citation>
    <scope>NUCLEOTIDE SEQUENCE [LARGE SCALE GENOMIC DNA]</scope>
    <source>
        <strain evidence="3">Foug A</strain>
    </source>
</reference>
<dbReference type="Proteomes" id="UP000053989">
    <property type="component" value="Unassembled WGS sequence"/>
</dbReference>
<dbReference type="InParanoid" id="A0A0C3E7Y7"/>
<gene>
    <name evidence="2" type="ORF">SCLCIDRAFT_23539</name>
</gene>
<feature type="transmembrane region" description="Helical" evidence="1">
    <location>
        <begin position="28"/>
        <end position="50"/>
    </location>
</feature>
<sequence length="51" mass="5582">MLSCRLLAAALALEYLAAIATNGDQLAVMHFLLIILMLWLMDSFTSTPLLS</sequence>
<organism evidence="2 3">
    <name type="scientific">Scleroderma citrinum Foug A</name>
    <dbReference type="NCBI Taxonomy" id="1036808"/>
    <lineage>
        <taxon>Eukaryota</taxon>
        <taxon>Fungi</taxon>
        <taxon>Dikarya</taxon>
        <taxon>Basidiomycota</taxon>
        <taxon>Agaricomycotina</taxon>
        <taxon>Agaricomycetes</taxon>
        <taxon>Agaricomycetidae</taxon>
        <taxon>Boletales</taxon>
        <taxon>Sclerodermatineae</taxon>
        <taxon>Sclerodermataceae</taxon>
        <taxon>Scleroderma</taxon>
    </lineage>
</organism>
<name>A0A0C3E7Y7_9AGAM</name>
<evidence type="ECO:0000313" key="2">
    <source>
        <dbReference type="EMBL" id="KIM64524.1"/>
    </source>
</evidence>
<dbReference type="HOGENOM" id="CLU_3107752_0_0_1"/>
<proteinExistence type="predicted"/>
<keyword evidence="1" id="KW-1133">Transmembrane helix</keyword>